<dbReference type="Pfam" id="PF18029">
    <property type="entry name" value="Glyoxalase_6"/>
    <property type="match status" value="1"/>
</dbReference>
<dbReference type="InterPro" id="IPR029068">
    <property type="entry name" value="Glyas_Bleomycin-R_OHBP_Dase"/>
</dbReference>
<proteinExistence type="predicted"/>
<evidence type="ECO:0000256" key="1">
    <source>
        <dbReference type="SAM" id="MobiDB-lite"/>
    </source>
</evidence>
<accession>A0ABD5E123</accession>
<dbReference type="EMBL" id="JAVRER010000003">
    <property type="protein sequence ID" value="MDT0414373.1"/>
    <property type="molecule type" value="Genomic_DNA"/>
</dbReference>
<dbReference type="AlphaFoldDB" id="A0ABD5E123"/>
<dbReference type="RefSeq" id="WP_311676578.1">
    <property type="nucleotide sequence ID" value="NZ_JAVRER010000003.1"/>
</dbReference>
<dbReference type="InterPro" id="IPR041581">
    <property type="entry name" value="Glyoxalase_6"/>
</dbReference>
<gene>
    <name evidence="3" type="ORF">RM574_02640</name>
</gene>
<dbReference type="Proteomes" id="UP001183607">
    <property type="component" value="Unassembled WGS sequence"/>
</dbReference>
<sequence length="177" mass="18462">MPGWIYLGHVGDAQPRLVFQPVPETRRDKVCPHLDVAVDDITTGITQVLDRRAGETGERHEYAEGVVVIMTDPEGHEFCLSQFYWGPAVWVARQRSEGGLYRAGGLYGARWGGAALRTASTVRGGSAAGWAARAGTGPAGPGREHGGPTREPGGPAPQPGGPEPALSGSGPRGAGTE</sequence>
<organism evidence="3 4">
    <name type="scientific">Streptomyces evansiae</name>
    <dbReference type="NCBI Taxonomy" id="3075535"/>
    <lineage>
        <taxon>Bacteria</taxon>
        <taxon>Bacillati</taxon>
        <taxon>Actinomycetota</taxon>
        <taxon>Actinomycetes</taxon>
        <taxon>Kitasatosporales</taxon>
        <taxon>Streptomycetaceae</taxon>
        <taxon>Streptomyces</taxon>
    </lineage>
</organism>
<dbReference type="Gene3D" id="3.10.180.10">
    <property type="entry name" value="2,3-Dihydroxybiphenyl 1,2-Dioxygenase, domain 1"/>
    <property type="match status" value="1"/>
</dbReference>
<feature type="region of interest" description="Disordered" evidence="1">
    <location>
        <begin position="127"/>
        <end position="177"/>
    </location>
</feature>
<evidence type="ECO:0000313" key="3">
    <source>
        <dbReference type="EMBL" id="MDT0414373.1"/>
    </source>
</evidence>
<feature type="domain" description="Glyoxalase-like" evidence="2">
    <location>
        <begin position="8"/>
        <end position="80"/>
    </location>
</feature>
<protein>
    <submittedName>
        <fullName evidence="3">VOC family protein</fullName>
    </submittedName>
</protein>
<reference evidence="4" key="1">
    <citation type="submission" date="2023-07" db="EMBL/GenBank/DDBJ databases">
        <title>30 novel species of actinomycetes from the DSMZ collection.</title>
        <authorList>
            <person name="Nouioui I."/>
        </authorList>
    </citation>
    <scope>NUCLEOTIDE SEQUENCE [LARGE SCALE GENOMIC DNA]</scope>
    <source>
        <strain evidence="4">DSM 41982</strain>
    </source>
</reference>
<evidence type="ECO:0000259" key="2">
    <source>
        <dbReference type="Pfam" id="PF18029"/>
    </source>
</evidence>
<comment type="caution">
    <text evidence="3">The sequence shown here is derived from an EMBL/GenBank/DDBJ whole genome shotgun (WGS) entry which is preliminary data.</text>
</comment>
<evidence type="ECO:0000313" key="4">
    <source>
        <dbReference type="Proteomes" id="UP001183607"/>
    </source>
</evidence>
<name>A0ABD5E123_9ACTN</name>
<dbReference type="SUPFAM" id="SSF54593">
    <property type="entry name" value="Glyoxalase/Bleomycin resistance protein/Dihydroxybiphenyl dioxygenase"/>
    <property type="match status" value="1"/>
</dbReference>
<feature type="compositionally biased region" description="Low complexity" evidence="1">
    <location>
        <begin position="127"/>
        <end position="136"/>
    </location>
</feature>